<keyword evidence="8" id="KW-1185">Reference proteome</keyword>
<evidence type="ECO:0000256" key="3">
    <source>
        <dbReference type="ARBA" id="ARBA00023132"/>
    </source>
</evidence>
<dbReference type="GO" id="GO:0017056">
    <property type="term" value="F:structural constituent of nuclear pore"/>
    <property type="evidence" value="ECO:0007669"/>
    <property type="project" value="TreeGrafter"/>
</dbReference>
<dbReference type="EMBL" id="JARJCW010000001">
    <property type="protein sequence ID" value="KAJ7230628.1"/>
    <property type="molecule type" value="Genomic_DNA"/>
</dbReference>
<accession>A0AAD7E634</accession>
<feature type="domain" description="Nucleoporin Nup54 alpha-helical" evidence="6">
    <location>
        <begin position="338"/>
        <end position="483"/>
    </location>
</feature>
<name>A0AAD7E634_9AGAR</name>
<dbReference type="Pfam" id="PF13634">
    <property type="entry name" value="Nucleoporin_FG"/>
    <property type="match status" value="2"/>
</dbReference>
<feature type="compositionally biased region" description="Basic and acidic residues" evidence="5">
    <location>
        <begin position="550"/>
        <end position="567"/>
    </location>
</feature>
<gene>
    <name evidence="7" type="ORF">GGX14DRAFT_584035</name>
</gene>
<proteinExistence type="predicted"/>
<keyword evidence="3" id="KW-0811">Translocation</keyword>
<dbReference type="Pfam" id="PF13874">
    <property type="entry name" value="Nup54"/>
    <property type="match status" value="1"/>
</dbReference>
<feature type="compositionally biased region" description="Low complexity" evidence="5">
    <location>
        <begin position="1"/>
        <end position="14"/>
    </location>
</feature>
<dbReference type="AlphaFoldDB" id="A0AAD7E634"/>
<comment type="caution">
    <text evidence="7">The sequence shown here is derived from an EMBL/GenBank/DDBJ whole genome shotgun (WGS) entry which is preliminary data.</text>
</comment>
<evidence type="ECO:0000313" key="7">
    <source>
        <dbReference type="EMBL" id="KAJ7230628.1"/>
    </source>
</evidence>
<feature type="compositionally biased region" description="Low complexity" evidence="5">
    <location>
        <begin position="96"/>
        <end position="121"/>
    </location>
</feature>
<dbReference type="GO" id="GO:0006607">
    <property type="term" value="P:NLS-bearing protein import into nucleus"/>
    <property type="evidence" value="ECO:0007669"/>
    <property type="project" value="TreeGrafter"/>
</dbReference>
<evidence type="ECO:0000256" key="5">
    <source>
        <dbReference type="SAM" id="MobiDB-lite"/>
    </source>
</evidence>
<evidence type="ECO:0000256" key="1">
    <source>
        <dbReference type="ARBA" id="ARBA00004567"/>
    </source>
</evidence>
<feature type="region of interest" description="Disordered" evidence="5">
    <location>
        <begin position="1"/>
        <end position="272"/>
    </location>
</feature>
<dbReference type="InterPro" id="IPR025574">
    <property type="entry name" value="Nucleoporin_FG_rpt"/>
</dbReference>
<dbReference type="InterPro" id="IPR025712">
    <property type="entry name" value="Nup54_alpha-helical_dom"/>
</dbReference>
<feature type="compositionally biased region" description="Low complexity" evidence="5">
    <location>
        <begin position="65"/>
        <end position="88"/>
    </location>
</feature>
<keyword evidence="3" id="KW-0653">Protein transport</keyword>
<feature type="compositionally biased region" description="Low complexity" evidence="5">
    <location>
        <begin position="141"/>
        <end position="156"/>
    </location>
</feature>
<evidence type="ECO:0000256" key="2">
    <source>
        <dbReference type="ARBA" id="ARBA00022448"/>
    </source>
</evidence>
<dbReference type="PANTHER" id="PTHR13000">
    <property type="entry name" value="NUCLEOPORIN P54"/>
    <property type="match status" value="1"/>
</dbReference>
<feature type="compositionally biased region" description="Low complexity" evidence="5">
    <location>
        <begin position="259"/>
        <end position="271"/>
    </location>
</feature>
<keyword evidence="3" id="KW-0906">Nuclear pore complex</keyword>
<dbReference type="Proteomes" id="UP001219525">
    <property type="component" value="Unassembled WGS sequence"/>
</dbReference>
<dbReference type="GO" id="GO:0036228">
    <property type="term" value="P:protein localization to nuclear inner membrane"/>
    <property type="evidence" value="ECO:0007669"/>
    <property type="project" value="TreeGrafter"/>
</dbReference>
<dbReference type="GO" id="GO:0044613">
    <property type="term" value="C:nuclear pore central transport channel"/>
    <property type="evidence" value="ECO:0007669"/>
    <property type="project" value="TreeGrafter"/>
</dbReference>
<dbReference type="InterPro" id="IPR024864">
    <property type="entry name" value="Nup54/Nup57/Nup44"/>
</dbReference>
<feature type="region of interest" description="Disordered" evidence="5">
    <location>
        <begin position="546"/>
        <end position="567"/>
    </location>
</feature>
<dbReference type="GO" id="GO:0006999">
    <property type="term" value="P:nuclear pore organization"/>
    <property type="evidence" value="ECO:0007669"/>
    <property type="project" value="TreeGrafter"/>
</dbReference>
<feature type="compositionally biased region" description="Polar residues" evidence="5">
    <location>
        <begin position="15"/>
        <end position="64"/>
    </location>
</feature>
<dbReference type="PANTHER" id="PTHR13000:SF0">
    <property type="entry name" value="NUCLEOPORIN P54"/>
    <property type="match status" value="1"/>
</dbReference>
<feature type="compositionally biased region" description="Polar residues" evidence="5">
    <location>
        <begin position="234"/>
        <end position="248"/>
    </location>
</feature>
<protein>
    <submittedName>
        <fullName evidence="7">Nucleoporin complex subunit 54-domain-containing protein</fullName>
    </submittedName>
</protein>
<evidence type="ECO:0000256" key="4">
    <source>
        <dbReference type="ARBA" id="ARBA00023242"/>
    </source>
</evidence>
<organism evidence="7 8">
    <name type="scientific">Mycena pura</name>
    <dbReference type="NCBI Taxonomy" id="153505"/>
    <lineage>
        <taxon>Eukaryota</taxon>
        <taxon>Fungi</taxon>
        <taxon>Dikarya</taxon>
        <taxon>Basidiomycota</taxon>
        <taxon>Agaricomycotina</taxon>
        <taxon>Agaricomycetes</taxon>
        <taxon>Agaricomycetidae</taxon>
        <taxon>Agaricales</taxon>
        <taxon>Marasmiineae</taxon>
        <taxon>Mycenaceae</taxon>
        <taxon>Mycena</taxon>
    </lineage>
</organism>
<keyword evidence="3" id="KW-0509">mRNA transport</keyword>
<sequence>MSLFGQPQQQQQQQSTPSLFGTSSVNQPQQQSGGLFGAPQNSTQQPATTSLFGQPTQNSTQQAPSLFGNSNSSTNTGTGSGLFGSTTTGTGGGLFGSTNNAQGTSTGTGLFGGQQQQQPTGGLFGSTQQQSQPAGGGGMFGNTQQQQQPTGQPATGGLFGSNTGGGLFGQRSAGTGAPTLPSLNTNVTGTGGSSLFGGSTNNTLGQQPSATSGLFSQPSANQQRPGGLFGGTGSTTNVFGGSIPNNASRPAFGFGGASLGQPQQQQAPLGSSVLSTSALRTPATSTQTQADVQTQFTRLSARIEGIAAAWNAASPQCQFQYFFYNRVDPNQVGLYGRPPNATNDALWTKAVRDNPDPSCLVPAIAVGFDDLRQRVDAQGQQAAAQLDKLKELKTRIESLSSKQHQNSARIARFAAAQTQLMHRLLALAAHLHLLVPALRSSGIRVEEEELRGWLEELKEDLGVRGAGAGGAGRMRSKLAELWALVGALGAARDSASTNHPPGGEWKVVDEEGLARIAQILSEKQAGLVHLTKILQKDLVDVNVVMKGGGKKGEEGDGEDPWRSTRLR</sequence>
<dbReference type="Gene3D" id="1.20.5.170">
    <property type="match status" value="1"/>
</dbReference>
<feature type="compositionally biased region" description="Polar residues" evidence="5">
    <location>
        <begin position="201"/>
        <end position="224"/>
    </location>
</feature>
<feature type="non-terminal residue" evidence="7">
    <location>
        <position position="567"/>
    </location>
</feature>
<reference evidence="7" key="1">
    <citation type="submission" date="2023-03" db="EMBL/GenBank/DDBJ databases">
        <title>Massive genome expansion in bonnet fungi (Mycena s.s.) driven by repeated elements and novel gene families across ecological guilds.</title>
        <authorList>
            <consortium name="Lawrence Berkeley National Laboratory"/>
            <person name="Harder C.B."/>
            <person name="Miyauchi S."/>
            <person name="Viragh M."/>
            <person name="Kuo A."/>
            <person name="Thoen E."/>
            <person name="Andreopoulos B."/>
            <person name="Lu D."/>
            <person name="Skrede I."/>
            <person name="Drula E."/>
            <person name="Henrissat B."/>
            <person name="Morin E."/>
            <person name="Kohler A."/>
            <person name="Barry K."/>
            <person name="LaButti K."/>
            <person name="Morin E."/>
            <person name="Salamov A."/>
            <person name="Lipzen A."/>
            <person name="Mereny Z."/>
            <person name="Hegedus B."/>
            <person name="Baldrian P."/>
            <person name="Stursova M."/>
            <person name="Weitz H."/>
            <person name="Taylor A."/>
            <person name="Grigoriev I.V."/>
            <person name="Nagy L.G."/>
            <person name="Martin F."/>
            <person name="Kauserud H."/>
        </authorList>
    </citation>
    <scope>NUCLEOTIDE SEQUENCE</scope>
    <source>
        <strain evidence="7">9144</strain>
    </source>
</reference>
<comment type="subcellular location">
    <subcellularLocation>
        <location evidence="1">Nucleus</location>
        <location evidence="1">Nuclear pore complex</location>
    </subcellularLocation>
</comment>
<keyword evidence="2" id="KW-0813">Transport</keyword>
<keyword evidence="4" id="KW-0539">Nucleus</keyword>
<evidence type="ECO:0000259" key="6">
    <source>
        <dbReference type="Pfam" id="PF13874"/>
    </source>
</evidence>
<evidence type="ECO:0000313" key="8">
    <source>
        <dbReference type="Proteomes" id="UP001219525"/>
    </source>
</evidence>
<feature type="compositionally biased region" description="Gly residues" evidence="5">
    <location>
        <begin position="157"/>
        <end position="168"/>
    </location>
</feature>